<dbReference type="InterPro" id="IPR000073">
    <property type="entry name" value="AB_hydrolase_1"/>
</dbReference>
<dbReference type="GO" id="GO:0016787">
    <property type="term" value="F:hydrolase activity"/>
    <property type="evidence" value="ECO:0007669"/>
    <property type="project" value="UniProtKB-KW"/>
</dbReference>
<evidence type="ECO:0000259" key="1">
    <source>
        <dbReference type="Pfam" id="PF00561"/>
    </source>
</evidence>
<dbReference type="SUPFAM" id="SSF53474">
    <property type="entry name" value="alpha/beta-Hydrolases"/>
    <property type="match status" value="1"/>
</dbReference>
<organism evidence="2 3">
    <name type="scientific">Burkholderia aenigmatica</name>
    <dbReference type="NCBI Taxonomy" id="2015348"/>
    <lineage>
        <taxon>Bacteria</taxon>
        <taxon>Pseudomonadati</taxon>
        <taxon>Pseudomonadota</taxon>
        <taxon>Betaproteobacteria</taxon>
        <taxon>Burkholderiales</taxon>
        <taxon>Burkholderiaceae</taxon>
        <taxon>Burkholderia</taxon>
        <taxon>Burkholderia cepacia complex</taxon>
    </lineage>
</organism>
<dbReference type="Gene3D" id="3.40.50.1820">
    <property type="entry name" value="alpha/beta hydrolase"/>
    <property type="match status" value="1"/>
</dbReference>
<accession>A0A6J5IN84</accession>
<dbReference type="AlphaFoldDB" id="A0A6J5IN84"/>
<evidence type="ECO:0000313" key="2">
    <source>
        <dbReference type="EMBL" id="CAB3961117.1"/>
    </source>
</evidence>
<evidence type="ECO:0000313" key="3">
    <source>
        <dbReference type="Proteomes" id="UP000494301"/>
    </source>
</evidence>
<name>A0A6J5IN84_9BURK</name>
<dbReference type="Proteomes" id="UP000494301">
    <property type="component" value="Unassembled WGS sequence"/>
</dbReference>
<dbReference type="InterPro" id="IPR050266">
    <property type="entry name" value="AB_hydrolase_sf"/>
</dbReference>
<dbReference type="GO" id="GO:0016020">
    <property type="term" value="C:membrane"/>
    <property type="evidence" value="ECO:0007669"/>
    <property type="project" value="TreeGrafter"/>
</dbReference>
<protein>
    <submittedName>
        <fullName evidence="2">Alpha/beta hydrolase</fullName>
    </submittedName>
</protein>
<dbReference type="PANTHER" id="PTHR43798">
    <property type="entry name" value="MONOACYLGLYCEROL LIPASE"/>
    <property type="match status" value="1"/>
</dbReference>
<keyword evidence="2" id="KW-0378">Hydrolase</keyword>
<dbReference type="PRINTS" id="PR00111">
    <property type="entry name" value="ABHYDROLASE"/>
</dbReference>
<dbReference type="EMBL" id="CABWIL020000002">
    <property type="protein sequence ID" value="CAB3961117.1"/>
    <property type="molecule type" value="Genomic_DNA"/>
</dbReference>
<gene>
    <name evidence="2" type="ORF">BLA3211_00856</name>
</gene>
<sequence>MNTDTIESPNQAGVSVALEERKVPVWGGKVTLRVKVFGTGADVVYLHPAAGLVIDDFLMDLAGTHRIFAIEFPGTSADDPYAVRQFDDLHDIVLAYEEAIRQLGIERPIVIGQSFGGMLAAELASTFPALFSRAVLLDPIGLWRDDMPVVHWNSVPAERMPSLLFADPDSEAARAFLAMPTDQESFVKTLAARVWTLGCTGSFVWPIPDRGLAKRLHRIQIPTKIIWGRDDQLVSSGYAAEFQRLIADSEVEIVDDCGHIPQVEKRVETYRIVSGFLAQAK</sequence>
<dbReference type="RefSeq" id="WP_175219895.1">
    <property type="nucleotide sequence ID" value="NZ_CABWIL020000002.1"/>
</dbReference>
<feature type="domain" description="AB hydrolase-1" evidence="1">
    <location>
        <begin position="61"/>
        <end position="265"/>
    </location>
</feature>
<dbReference type="Pfam" id="PF00561">
    <property type="entry name" value="Abhydrolase_1"/>
    <property type="match status" value="1"/>
</dbReference>
<reference evidence="2 3" key="1">
    <citation type="submission" date="2020-04" db="EMBL/GenBank/DDBJ databases">
        <authorList>
            <person name="Depoorter E."/>
        </authorList>
    </citation>
    <scope>NUCLEOTIDE SEQUENCE [LARGE SCALE GENOMIC DNA]</scope>
    <source>
        <strain evidence="2 3">BCC0217</strain>
    </source>
</reference>
<dbReference type="InterPro" id="IPR029058">
    <property type="entry name" value="AB_hydrolase_fold"/>
</dbReference>
<dbReference type="PANTHER" id="PTHR43798:SF33">
    <property type="entry name" value="HYDROLASE, PUTATIVE (AFU_ORTHOLOGUE AFUA_2G14860)-RELATED"/>
    <property type="match status" value="1"/>
</dbReference>
<proteinExistence type="predicted"/>